<evidence type="ECO:0000313" key="2">
    <source>
        <dbReference type="Proteomes" id="UP000199399"/>
    </source>
</evidence>
<gene>
    <name evidence="1" type="ORF">SAMN04489759_101112</name>
</gene>
<dbReference type="AlphaFoldDB" id="A0A1G7HGG5"/>
<protein>
    <recommendedName>
        <fullName evidence="3">Sulfotransferase family protein</fullName>
    </recommendedName>
</protein>
<evidence type="ECO:0008006" key="3">
    <source>
        <dbReference type="Google" id="ProtNLM"/>
    </source>
</evidence>
<sequence length="263" mass="29524">MPRRIILHPGFHKTGTSSIQATLRANRPALKPHVVLRLRWHMKDLLHATRGYSTWRDPISMLKAEHRFETMLDGLPRMPRRTLLISAEELAGHLPGRGDLEDYSAAPELLDLFCQALKRRFPRAEIMVYLSSRAAEDWLISAYWEHVKASSLTLDLEAFTARYAPAAKLDEMVAEITRRLPCPVHHAALEDSQDLPLGPATPLLNLCDLPPDLMAQLTLPPAANTRLPVDVLQALLDANRQHADDPQARRNAKTAILEQADTA</sequence>
<evidence type="ECO:0000313" key="1">
    <source>
        <dbReference type="EMBL" id="SDE99505.1"/>
    </source>
</evidence>
<keyword evidence="2" id="KW-1185">Reference proteome</keyword>
<dbReference type="EMBL" id="FNBP01000001">
    <property type="protein sequence ID" value="SDE99505.1"/>
    <property type="molecule type" value="Genomic_DNA"/>
</dbReference>
<name>A0A1G7HGG5_9RHOB</name>
<dbReference type="Proteomes" id="UP000199399">
    <property type="component" value="Unassembled WGS sequence"/>
</dbReference>
<dbReference type="OrthoDB" id="7705857at2"/>
<accession>A0A1G7HGG5</accession>
<reference evidence="2" key="1">
    <citation type="submission" date="2016-10" db="EMBL/GenBank/DDBJ databases">
        <authorList>
            <person name="Varghese N."/>
            <person name="Submissions S."/>
        </authorList>
    </citation>
    <scope>NUCLEOTIDE SEQUENCE [LARGE SCALE GENOMIC DNA]</scope>
    <source>
        <strain evidence="2">DSM 16477</strain>
    </source>
</reference>
<dbReference type="RefSeq" id="WP_093738116.1">
    <property type="nucleotide sequence ID" value="NZ_FNBP01000001.1"/>
</dbReference>
<organism evidence="1 2">
    <name type="scientific">Sulfitobacter delicatus</name>
    <dbReference type="NCBI Taxonomy" id="218672"/>
    <lineage>
        <taxon>Bacteria</taxon>
        <taxon>Pseudomonadati</taxon>
        <taxon>Pseudomonadota</taxon>
        <taxon>Alphaproteobacteria</taxon>
        <taxon>Rhodobacterales</taxon>
        <taxon>Roseobacteraceae</taxon>
        <taxon>Sulfitobacter</taxon>
    </lineage>
</organism>
<proteinExistence type="predicted"/>
<dbReference type="STRING" id="218672.SAMN04489759_101112"/>